<dbReference type="InterPro" id="IPR015510">
    <property type="entry name" value="PGRP"/>
</dbReference>
<evidence type="ECO:0000256" key="1">
    <source>
        <dbReference type="ARBA" id="ARBA00007553"/>
    </source>
</evidence>
<keyword evidence="3" id="KW-0732">Signal</keyword>
<feature type="disulfide bond" evidence="7">
    <location>
        <begin position="45"/>
        <end position="168"/>
    </location>
</feature>
<comment type="similarity">
    <text evidence="1 6">Belongs to the N-acetylmuramoyl-L-alanine amidase 2 family.</text>
</comment>
<sequence>MTSTIATPIFGAHGTSLLDSAIRYSVKMKVAAVFALFIAGTFGACPEIVPRADWGARPPNSVSYQPLPIPYVVIHHAESESCYDLDTCAALIRGMQDEHMDVNGWSDIGFNFLVGDDGRVYEGRGWETIGSHTPGFSSISIGVSFIGTFNDNTPFDIALDAAKLLNECGVEQGYLYPNFGLIGHRQAVSTDCPGNALYDEIINWPNYVPVP</sequence>
<evidence type="ECO:0000256" key="3">
    <source>
        <dbReference type="ARBA" id="ARBA00022729"/>
    </source>
</evidence>
<organism evidence="10 11">
    <name type="scientific">Cloeon dipterum</name>
    <dbReference type="NCBI Taxonomy" id="197152"/>
    <lineage>
        <taxon>Eukaryota</taxon>
        <taxon>Metazoa</taxon>
        <taxon>Ecdysozoa</taxon>
        <taxon>Arthropoda</taxon>
        <taxon>Hexapoda</taxon>
        <taxon>Insecta</taxon>
        <taxon>Pterygota</taxon>
        <taxon>Palaeoptera</taxon>
        <taxon>Ephemeroptera</taxon>
        <taxon>Pisciforma</taxon>
        <taxon>Baetidae</taxon>
        <taxon>Cloeon</taxon>
    </lineage>
</organism>
<keyword evidence="5 7" id="KW-1015">Disulfide bond</keyword>
<dbReference type="GO" id="GO:0008745">
    <property type="term" value="F:N-acetylmuramoyl-L-alanine amidase activity"/>
    <property type="evidence" value="ECO:0007669"/>
    <property type="project" value="InterPro"/>
</dbReference>
<evidence type="ECO:0000313" key="11">
    <source>
        <dbReference type="Proteomes" id="UP000494165"/>
    </source>
</evidence>
<comment type="caution">
    <text evidence="10">The sequence shown here is derived from an EMBL/GenBank/DDBJ whole genome shotgun (WGS) entry which is preliminary data.</text>
</comment>
<evidence type="ECO:0000256" key="7">
    <source>
        <dbReference type="PIRSR" id="PIRSR037945-1"/>
    </source>
</evidence>
<dbReference type="PANTHER" id="PTHR11022:SF41">
    <property type="entry name" value="PEPTIDOGLYCAN-RECOGNITION PROTEIN LC-RELATED"/>
    <property type="match status" value="1"/>
</dbReference>
<dbReference type="InterPro" id="IPR002502">
    <property type="entry name" value="Amidase_domain"/>
</dbReference>
<dbReference type="SMART" id="SM00701">
    <property type="entry name" value="PGRP"/>
    <property type="match status" value="1"/>
</dbReference>
<feature type="domain" description="Peptidoglycan recognition protein family" evidence="9">
    <location>
        <begin position="46"/>
        <end position="188"/>
    </location>
</feature>
<evidence type="ECO:0000259" key="9">
    <source>
        <dbReference type="SMART" id="SM00701"/>
    </source>
</evidence>
<evidence type="ECO:0000256" key="2">
    <source>
        <dbReference type="ARBA" id="ARBA00022588"/>
    </source>
</evidence>
<reference evidence="10 11" key="1">
    <citation type="submission" date="2020-04" db="EMBL/GenBank/DDBJ databases">
        <authorList>
            <person name="Alioto T."/>
            <person name="Alioto T."/>
            <person name="Gomez Garrido J."/>
        </authorList>
    </citation>
    <scope>NUCLEOTIDE SEQUENCE [LARGE SCALE GENOMIC DNA]</scope>
</reference>
<dbReference type="PIRSF" id="PIRSF037945">
    <property type="entry name" value="PGRPs"/>
    <property type="match status" value="1"/>
</dbReference>
<dbReference type="PANTHER" id="PTHR11022">
    <property type="entry name" value="PEPTIDOGLYCAN RECOGNITION PROTEIN"/>
    <property type="match status" value="1"/>
</dbReference>
<dbReference type="EMBL" id="CADEPI010000434">
    <property type="protein sequence ID" value="CAB3385808.1"/>
    <property type="molecule type" value="Genomic_DNA"/>
</dbReference>
<feature type="domain" description="N-acetylmuramoyl-L-alanine amidase" evidence="8">
    <location>
        <begin position="57"/>
        <end position="194"/>
    </location>
</feature>
<dbReference type="OrthoDB" id="10001926at2759"/>
<dbReference type="Proteomes" id="UP000494165">
    <property type="component" value="Unassembled WGS sequence"/>
</dbReference>
<feature type="disulfide bond" evidence="7">
    <location>
        <begin position="82"/>
        <end position="88"/>
    </location>
</feature>
<keyword evidence="11" id="KW-1185">Reference proteome</keyword>
<dbReference type="FunFam" id="3.40.80.10:FF:000001">
    <property type="entry name" value="Peptidoglycan recognition protein 1"/>
    <property type="match status" value="1"/>
</dbReference>
<name>A0A8S1DYP0_9INSE</name>
<dbReference type="AlphaFoldDB" id="A0A8S1DYP0"/>
<evidence type="ECO:0000256" key="4">
    <source>
        <dbReference type="ARBA" id="ARBA00022859"/>
    </source>
</evidence>
<dbReference type="SMART" id="SM00644">
    <property type="entry name" value="Ami_2"/>
    <property type="match status" value="1"/>
</dbReference>
<dbReference type="InterPro" id="IPR036505">
    <property type="entry name" value="Amidase/PGRP_sf"/>
</dbReference>
<dbReference type="SUPFAM" id="SSF55846">
    <property type="entry name" value="N-acetylmuramoyl-L-alanine amidase-like"/>
    <property type="match status" value="1"/>
</dbReference>
<dbReference type="Pfam" id="PF01510">
    <property type="entry name" value="Amidase_2"/>
    <property type="match status" value="1"/>
</dbReference>
<gene>
    <name evidence="10" type="ORF">CLODIP_2_CD16071</name>
</gene>
<accession>A0A8S1DYP0</accession>
<evidence type="ECO:0000256" key="6">
    <source>
        <dbReference type="PIRNR" id="PIRNR037945"/>
    </source>
</evidence>
<dbReference type="GO" id="GO:0045087">
    <property type="term" value="P:innate immune response"/>
    <property type="evidence" value="ECO:0007669"/>
    <property type="project" value="UniProtKB-KW"/>
</dbReference>
<dbReference type="GO" id="GO:0009253">
    <property type="term" value="P:peptidoglycan catabolic process"/>
    <property type="evidence" value="ECO:0007669"/>
    <property type="project" value="InterPro"/>
</dbReference>
<keyword evidence="2 6" id="KW-0399">Innate immunity</keyword>
<dbReference type="CDD" id="cd06583">
    <property type="entry name" value="PGRP"/>
    <property type="match status" value="1"/>
</dbReference>
<dbReference type="Gene3D" id="3.40.80.10">
    <property type="entry name" value="Peptidoglycan recognition protein-like"/>
    <property type="match status" value="1"/>
</dbReference>
<protein>
    <recommendedName>
        <fullName evidence="6">Peptidoglycan-recognition protein</fullName>
    </recommendedName>
</protein>
<evidence type="ECO:0000259" key="8">
    <source>
        <dbReference type="SMART" id="SM00644"/>
    </source>
</evidence>
<dbReference type="GO" id="GO:0042834">
    <property type="term" value="F:peptidoglycan binding"/>
    <property type="evidence" value="ECO:0007669"/>
    <property type="project" value="InterPro"/>
</dbReference>
<proteinExistence type="inferred from homology"/>
<dbReference type="InterPro" id="IPR006619">
    <property type="entry name" value="PGRP_domain_met/bac"/>
</dbReference>
<evidence type="ECO:0000256" key="5">
    <source>
        <dbReference type="ARBA" id="ARBA00023157"/>
    </source>
</evidence>
<keyword evidence="4 6" id="KW-0391">Immunity</keyword>
<dbReference type="GO" id="GO:0008270">
    <property type="term" value="F:zinc ion binding"/>
    <property type="evidence" value="ECO:0007669"/>
    <property type="project" value="InterPro"/>
</dbReference>
<evidence type="ECO:0000313" key="10">
    <source>
        <dbReference type="EMBL" id="CAB3385808.1"/>
    </source>
</evidence>
<dbReference type="InterPro" id="IPR017331">
    <property type="entry name" value="Peptidoglycan_recognition"/>
</dbReference>